<accession>K5V971</accession>
<dbReference type="Proteomes" id="UP000008370">
    <property type="component" value="Unassembled WGS sequence"/>
</dbReference>
<gene>
    <name evidence="1" type="ORF">PHACADRAFT_249784</name>
</gene>
<evidence type="ECO:0000313" key="1">
    <source>
        <dbReference type="EMBL" id="EKM59351.1"/>
    </source>
</evidence>
<dbReference type="InParanoid" id="K5V971"/>
<evidence type="ECO:0000313" key="2">
    <source>
        <dbReference type="Proteomes" id="UP000008370"/>
    </source>
</evidence>
<dbReference type="AlphaFoldDB" id="K5V971"/>
<dbReference type="EMBL" id="JH930469">
    <property type="protein sequence ID" value="EKM59351.1"/>
    <property type="molecule type" value="Genomic_DNA"/>
</dbReference>
<proteinExistence type="predicted"/>
<sequence>MVDPRMISKVRNDAGADLATGEVAVMITVPDMEVNGIVDIVGFDVDDTDIEDEGIEDESIEDEAMLSDADTAGLAEIGGGGDEVSVVAGVTFSSDDDVSNMVIGRGVGNVGSKVVPVGVSDFAFEEKSS</sequence>
<protein>
    <submittedName>
        <fullName evidence="1">Uncharacterized protein</fullName>
    </submittedName>
</protein>
<dbReference type="RefSeq" id="XP_007391915.1">
    <property type="nucleotide sequence ID" value="XM_007391853.1"/>
</dbReference>
<keyword evidence="2" id="KW-1185">Reference proteome</keyword>
<dbReference type="HOGENOM" id="CLU_1949574_0_0_1"/>
<dbReference type="KEGG" id="pco:PHACADRAFT_249784"/>
<name>K5V971_PHACS</name>
<reference evidence="1 2" key="1">
    <citation type="journal article" date="2012" name="BMC Genomics">
        <title>Comparative genomics of the white-rot fungi, Phanerochaete carnosa and P. chrysosporium, to elucidate the genetic basis of the distinct wood types they colonize.</title>
        <authorList>
            <person name="Suzuki H."/>
            <person name="MacDonald J."/>
            <person name="Syed K."/>
            <person name="Salamov A."/>
            <person name="Hori C."/>
            <person name="Aerts A."/>
            <person name="Henrissat B."/>
            <person name="Wiebenga A."/>
            <person name="vanKuyk P.A."/>
            <person name="Barry K."/>
            <person name="Lindquist E."/>
            <person name="LaButti K."/>
            <person name="Lapidus A."/>
            <person name="Lucas S."/>
            <person name="Coutinho P."/>
            <person name="Gong Y."/>
            <person name="Samejima M."/>
            <person name="Mahadevan R."/>
            <person name="Abou-Zaid M."/>
            <person name="de Vries R.P."/>
            <person name="Igarashi K."/>
            <person name="Yadav J.S."/>
            <person name="Grigoriev I.V."/>
            <person name="Master E.R."/>
        </authorList>
    </citation>
    <scope>NUCLEOTIDE SEQUENCE [LARGE SCALE GENOMIC DNA]</scope>
    <source>
        <strain evidence="1 2">HHB-10118-sp</strain>
    </source>
</reference>
<organism evidence="1 2">
    <name type="scientific">Phanerochaete carnosa (strain HHB-10118-sp)</name>
    <name type="common">White-rot fungus</name>
    <name type="synonym">Peniophora carnosa</name>
    <dbReference type="NCBI Taxonomy" id="650164"/>
    <lineage>
        <taxon>Eukaryota</taxon>
        <taxon>Fungi</taxon>
        <taxon>Dikarya</taxon>
        <taxon>Basidiomycota</taxon>
        <taxon>Agaricomycotina</taxon>
        <taxon>Agaricomycetes</taxon>
        <taxon>Polyporales</taxon>
        <taxon>Phanerochaetaceae</taxon>
        <taxon>Phanerochaete</taxon>
    </lineage>
</organism>
<dbReference type="GeneID" id="18914748"/>